<organism evidence="7">
    <name type="scientific">marine metagenome</name>
    <dbReference type="NCBI Taxonomy" id="408172"/>
    <lineage>
        <taxon>unclassified sequences</taxon>
        <taxon>metagenomes</taxon>
        <taxon>ecological metagenomes</taxon>
    </lineage>
</organism>
<keyword evidence="3 5" id="KW-1133">Transmembrane helix</keyword>
<feature type="transmembrane region" description="Helical" evidence="5">
    <location>
        <begin position="279"/>
        <end position="295"/>
    </location>
</feature>
<feature type="transmembrane region" description="Helical" evidence="5">
    <location>
        <begin position="254"/>
        <end position="273"/>
    </location>
</feature>
<feature type="transmembrane region" description="Helical" evidence="5">
    <location>
        <begin position="188"/>
        <end position="209"/>
    </location>
</feature>
<dbReference type="GO" id="GO:0016020">
    <property type="term" value="C:membrane"/>
    <property type="evidence" value="ECO:0007669"/>
    <property type="project" value="UniProtKB-SubCell"/>
</dbReference>
<dbReference type="SUPFAM" id="SSF103481">
    <property type="entry name" value="Multidrug resistance efflux transporter EmrE"/>
    <property type="match status" value="2"/>
</dbReference>
<evidence type="ECO:0000256" key="3">
    <source>
        <dbReference type="ARBA" id="ARBA00022989"/>
    </source>
</evidence>
<feature type="transmembrane region" description="Helical" evidence="5">
    <location>
        <begin position="76"/>
        <end position="95"/>
    </location>
</feature>
<dbReference type="AlphaFoldDB" id="A0A381RR70"/>
<evidence type="ECO:0000256" key="4">
    <source>
        <dbReference type="ARBA" id="ARBA00023136"/>
    </source>
</evidence>
<sequence>MKKSVLGTRTATAYGLLVLTTFFWGANAVFAKLAVGEISPMALVSLRWLGVVLVLGPIAIRSVVREWPVLRARWPYLMAMGALGLAVFNGIFYWAAHHTSAINIGILQGVMPMFILLGTFGLYRIRFSLHQALGVGLTIVGVVVVGIEGDLNQLRTISFNWGDLLVLLACALYAAYTIGLRHRPETGAVPLFVALASAAFLMSLPMLLIEVRLGWAQPPTAVGWAIAGLVAIFPSLLAQLFFIRGVQLIGPARAGIFLNLVPLFAVTLAFFILDERLQTHHFIALIFVVAGIGLAERSSMLGRSNGTEQARK</sequence>
<comment type="subcellular location">
    <subcellularLocation>
        <location evidence="1">Membrane</location>
        <topology evidence="1">Multi-pass membrane protein</topology>
    </subcellularLocation>
</comment>
<evidence type="ECO:0000256" key="2">
    <source>
        <dbReference type="ARBA" id="ARBA00022692"/>
    </source>
</evidence>
<dbReference type="InterPro" id="IPR050638">
    <property type="entry name" value="AA-Vitamin_Transporters"/>
</dbReference>
<protein>
    <recommendedName>
        <fullName evidence="6">EamA domain-containing protein</fullName>
    </recommendedName>
</protein>
<name>A0A381RR70_9ZZZZ</name>
<feature type="transmembrane region" description="Helical" evidence="5">
    <location>
        <begin position="159"/>
        <end position="176"/>
    </location>
</feature>
<dbReference type="Pfam" id="PF00892">
    <property type="entry name" value="EamA"/>
    <property type="match status" value="2"/>
</dbReference>
<dbReference type="PANTHER" id="PTHR32322">
    <property type="entry name" value="INNER MEMBRANE TRANSPORTER"/>
    <property type="match status" value="1"/>
</dbReference>
<proteinExistence type="predicted"/>
<keyword evidence="2 5" id="KW-0812">Transmembrane</keyword>
<feature type="transmembrane region" description="Helical" evidence="5">
    <location>
        <begin position="101"/>
        <end position="122"/>
    </location>
</feature>
<feature type="transmembrane region" description="Helical" evidence="5">
    <location>
        <begin position="12"/>
        <end position="34"/>
    </location>
</feature>
<gene>
    <name evidence="7" type="ORF">METZ01_LOCUS46495</name>
</gene>
<feature type="transmembrane region" description="Helical" evidence="5">
    <location>
        <begin position="129"/>
        <end position="147"/>
    </location>
</feature>
<evidence type="ECO:0000259" key="6">
    <source>
        <dbReference type="Pfam" id="PF00892"/>
    </source>
</evidence>
<evidence type="ECO:0000256" key="1">
    <source>
        <dbReference type="ARBA" id="ARBA00004141"/>
    </source>
</evidence>
<dbReference type="EMBL" id="UINC01002163">
    <property type="protein sequence ID" value="SUZ93641.1"/>
    <property type="molecule type" value="Genomic_DNA"/>
</dbReference>
<dbReference type="PANTHER" id="PTHR32322:SF2">
    <property type="entry name" value="EAMA DOMAIN-CONTAINING PROTEIN"/>
    <property type="match status" value="1"/>
</dbReference>
<feature type="domain" description="EamA" evidence="6">
    <location>
        <begin position="13"/>
        <end position="145"/>
    </location>
</feature>
<dbReference type="InterPro" id="IPR000620">
    <property type="entry name" value="EamA_dom"/>
</dbReference>
<reference evidence="7" key="1">
    <citation type="submission" date="2018-05" db="EMBL/GenBank/DDBJ databases">
        <authorList>
            <person name="Lanie J.A."/>
            <person name="Ng W.-L."/>
            <person name="Kazmierczak K.M."/>
            <person name="Andrzejewski T.M."/>
            <person name="Davidsen T.M."/>
            <person name="Wayne K.J."/>
            <person name="Tettelin H."/>
            <person name="Glass J.I."/>
            <person name="Rusch D."/>
            <person name="Podicherti R."/>
            <person name="Tsui H.-C.T."/>
            <person name="Winkler M.E."/>
        </authorList>
    </citation>
    <scope>NUCLEOTIDE SEQUENCE</scope>
</reference>
<feature type="transmembrane region" description="Helical" evidence="5">
    <location>
        <begin position="46"/>
        <end position="64"/>
    </location>
</feature>
<feature type="domain" description="EamA" evidence="6">
    <location>
        <begin position="161"/>
        <end position="294"/>
    </location>
</feature>
<feature type="transmembrane region" description="Helical" evidence="5">
    <location>
        <begin position="221"/>
        <end position="242"/>
    </location>
</feature>
<keyword evidence="4 5" id="KW-0472">Membrane</keyword>
<evidence type="ECO:0000313" key="7">
    <source>
        <dbReference type="EMBL" id="SUZ93641.1"/>
    </source>
</evidence>
<accession>A0A381RR70</accession>
<dbReference type="InterPro" id="IPR037185">
    <property type="entry name" value="EmrE-like"/>
</dbReference>
<evidence type="ECO:0000256" key="5">
    <source>
        <dbReference type="SAM" id="Phobius"/>
    </source>
</evidence>